<gene>
    <name evidence="1" type="ORF">BBD42_12970</name>
</gene>
<name>A0A1B2DHS7_9BACL</name>
<evidence type="ECO:0000313" key="1">
    <source>
        <dbReference type="EMBL" id="ANY67282.1"/>
    </source>
</evidence>
<protein>
    <submittedName>
        <fullName evidence="1">Uncharacterized protein</fullName>
    </submittedName>
</protein>
<accession>A0A1B2DHS7</accession>
<dbReference type="RefSeq" id="WP_099518491.1">
    <property type="nucleotide sequence ID" value="NZ_CP016808.1"/>
</dbReference>
<reference evidence="1" key="1">
    <citation type="submission" date="2016-08" db="EMBL/GenBank/DDBJ databases">
        <title>Complete Genome Seqeunce of Paenibacillus sp. BIHB 4019 from tea rhizoplane.</title>
        <authorList>
            <person name="Thakur R."/>
            <person name="Swarnkar M.K."/>
            <person name="Gulati A."/>
        </authorList>
    </citation>
    <scope>NUCLEOTIDE SEQUENCE [LARGE SCALE GENOMIC DNA]</scope>
    <source>
        <strain evidence="1">BIHB4019</strain>
    </source>
</reference>
<proteinExistence type="predicted"/>
<dbReference type="EMBL" id="CP016808">
    <property type="protein sequence ID" value="ANY67282.1"/>
    <property type="molecule type" value="Genomic_DNA"/>
</dbReference>
<sequence>MDEQTMKKLLKQLVDEEYSLDESAKYGETQEYLMDTLDDRRKLNVKLIGLLEIMLKGGEQHAA</sequence>
<dbReference type="AlphaFoldDB" id="A0A1B2DHS7"/>
<organism evidence="1">
    <name type="scientific">Paenibacillus sp. BIHB 4019</name>
    <dbReference type="NCBI Taxonomy" id="1870819"/>
    <lineage>
        <taxon>Bacteria</taxon>
        <taxon>Bacillati</taxon>
        <taxon>Bacillota</taxon>
        <taxon>Bacilli</taxon>
        <taxon>Bacillales</taxon>
        <taxon>Paenibacillaceae</taxon>
        <taxon>Paenibacillus</taxon>
    </lineage>
</organism>